<dbReference type="AlphaFoldDB" id="A0A1L1S0Z7"/>
<protein>
    <submittedName>
        <fullName evidence="2">Eukaryotic translation initiation factor 5A2</fullName>
    </submittedName>
</protein>
<sequence length="28" mass="2905">MADELDFTTGDAGASFQSSGSDHIFVAQ</sequence>
<gene>
    <name evidence="2" type="primary">EIF5A2</name>
</gene>
<dbReference type="OrthoDB" id="9975114at2759"/>
<evidence type="ECO:0000313" key="3">
    <source>
        <dbReference type="Proteomes" id="UP000000539"/>
    </source>
</evidence>
<accession>A0A1L1S0Z7</accession>
<organism evidence="2 3">
    <name type="scientific">Gallus gallus</name>
    <name type="common">Chicken</name>
    <dbReference type="NCBI Taxonomy" id="9031"/>
    <lineage>
        <taxon>Eukaryota</taxon>
        <taxon>Metazoa</taxon>
        <taxon>Chordata</taxon>
        <taxon>Craniata</taxon>
        <taxon>Vertebrata</taxon>
        <taxon>Euteleostomi</taxon>
        <taxon>Archelosauria</taxon>
        <taxon>Archosauria</taxon>
        <taxon>Dinosauria</taxon>
        <taxon>Saurischia</taxon>
        <taxon>Theropoda</taxon>
        <taxon>Coelurosauria</taxon>
        <taxon>Aves</taxon>
        <taxon>Neognathae</taxon>
        <taxon>Galloanserae</taxon>
        <taxon>Galliformes</taxon>
        <taxon>Phasianidae</taxon>
        <taxon>Phasianinae</taxon>
        <taxon>Gallus</taxon>
    </lineage>
</organism>
<reference evidence="2" key="1">
    <citation type="submission" date="2020-11" db="EMBL/GenBank/DDBJ databases">
        <title>Gallus gallus (Chicken) genome, bGalGal1, GRCg7b, maternal haplotype autosomes + Z &amp; W.</title>
        <authorList>
            <person name="Warren W."/>
            <person name="Formenti G."/>
            <person name="Fedrigo O."/>
            <person name="Haase B."/>
            <person name="Mountcastle J."/>
            <person name="Balacco J."/>
            <person name="Tracey A."/>
            <person name="Schneider V."/>
            <person name="Okimoto R."/>
            <person name="Cheng H."/>
            <person name="Hawken R."/>
            <person name="Howe K."/>
            <person name="Jarvis E.D."/>
        </authorList>
    </citation>
    <scope>NUCLEOTIDE SEQUENCE [LARGE SCALE GENOMIC DNA]</scope>
    <source>
        <strain evidence="2">Broiler</strain>
    </source>
</reference>
<dbReference type="Proteomes" id="UP000000539">
    <property type="component" value="Chromosome 9"/>
</dbReference>
<reference evidence="2" key="3">
    <citation type="submission" date="2025-09" db="UniProtKB">
        <authorList>
            <consortium name="Ensembl"/>
        </authorList>
    </citation>
    <scope>IDENTIFICATION</scope>
    <source>
        <strain evidence="2">broiler</strain>
    </source>
</reference>
<keyword evidence="3" id="KW-1185">Reference proteome</keyword>
<evidence type="ECO:0000313" key="2">
    <source>
        <dbReference type="Ensembl" id="ENSGALP00010019808.1"/>
    </source>
</evidence>
<dbReference type="Ensembl" id="ENSGALT00010033642.1">
    <property type="protein sequence ID" value="ENSGALP00010019808.1"/>
    <property type="gene ID" value="ENSGALG00010014010.1"/>
</dbReference>
<name>A0A1L1S0Z7_CHICK</name>
<reference evidence="2" key="2">
    <citation type="submission" date="2025-08" db="UniProtKB">
        <authorList>
            <consortium name="Ensembl"/>
        </authorList>
    </citation>
    <scope>IDENTIFICATION</scope>
    <source>
        <strain evidence="2">broiler</strain>
    </source>
</reference>
<dbReference type="Bgee" id="ENSGALG00000009309">
    <property type="expression patterns" value="Expressed in spermatocyte and 14 other cell types or tissues"/>
</dbReference>
<dbReference type="GeneTree" id="ENSGT00390000003738"/>
<feature type="region of interest" description="Disordered" evidence="1">
    <location>
        <begin position="1"/>
        <end position="28"/>
    </location>
</feature>
<evidence type="ECO:0000256" key="1">
    <source>
        <dbReference type="SAM" id="MobiDB-lite"/>
    </source>
</evidence>
<proteinExistence type="predicted"/>